<proteinExistence type="predicted"/>
<dbReference type="Proteomes" id="UP001557470">
    <property type="component" value="Unassembled WGS sequence"/>
</dbReference>
<keyword evidence="1" id="KW-0812">Transmembrane</keyword>
<feature type="transmembrane region" description="Helical" evidence="1">
    <location>
        <begin position="108"/>
        <end position="127"/>
    </location>
</feature>
<dbReference type="EMBL" id="JAGEUA010000005">
    <property type="protein sequence ID" value="KAL0979898.1"/>
    <property type="molecule type" value="Genomic_DNA"/>
</dbReference>
<comment type="caution">
    <text evidence="2">The sequence shown here is derived from an EMBL/GenBank/DDBJ whole genome shotgun (WGS) entry which is preliminary data.</text>
</comment>
<dbReference type="AlphaFoldDB" id="A0ABD0WXI5"/>
<gene>
    <name evidence="2" type="ORF">UPYG_G00191290</name>
</gene>
<evidence type="ECO:0000256" key="1">
    <source>
        <dbReference type="SAM" id="Phobius"/>
    </source>
</evidence>
<reference evidence="2 3" key="1">
    <citation type="submission" date="2024-06" db="EMBL/GenBank/DDBJ databases">
        <authorList>
            <person name="Pan Q."/>
            <person name="Wen M."/>
            <person name="Jouanno E."/>
            <person name="Zahm M."/>
            <person name="Klopp C."/>
            <person name="Cabau C."/>
            <person name="Louis A."/>
            <person name="Berthelot C."/>
            <person name="Parey E."/>
            <person name="Roest Crollius H."/>
            <person name="Montfort J."/>
            <person name="Robinson-Rechavi M."/>
            <person name="Bouchez O."/>
            <person name="Lampietro C."/>
            <person name="Lopez Roques C."/>
            <person name="Donnadieu C."/>
            <person name="Postlethwait J."/>
            <person name="Bobe J."/>
            <person name="Verreycken H."/>
            <person name="Guiguen Y."/>
        </authorList>
    </citation>
    <scope>NUCLEOTIDE SEQUENCE [LARGE SCALE GENOMIC DNA]</scope>
    <source>
        <strain evidence="2">Up_M1</strain>
        <tissue evidence="2">Testis</tissue>
    </source>
</reference>
<protein>
    <submittedName>
        <fullName evidence="2">Uncharacterized protein</fullName>
    </submittedName>
</protein>
<keyword evidence="3" id="KW-1185">Reference proteome</keyword>
<keyword evidence="1" id="KW-1133">Transmembrane helix</keyword>
<sequence>MAVLKVSAETVDALLRRGANPQLSDALGRDVGRYGAAQLLQIGASGGFHVYPGFREGNWKALGEMFICGKKGIFRSLLPPVPFSSKDRQHGQSGTTPGPLQDCTKSKLNYIIVITRYIFSILLILVLQCQNSLFY</sequence>
<accession>A0ABD0WXI5</accession>
<name>A0ABD0WXI5_UMBPY</name>
<keyword evidence="1" id="KW-0472">Membrane</keyword>
<organism evidence="2 3">
    <name type="scientific">Umbra pygmaea</name>
    <name type="common">Eastern mudminnow</name>
    <dbReference type="NCBI Taxonomy" id="75934"/>
    <lineage>
        <taxon>Eukaryota</taxon>
        <taxon>Metazoa</taxon>
        <taxon>Chordata</taxon>
        <taxon>Craniata</taxon>
        <taxon>Vertebrata</taxon>
        <taxon>Euteleostomi</taxon>
        <taxon>Actinopterygii</taxon>
        <taxon>Neopterygii</taxon>
        <taxon>Teleostei</taxon>
        <taxon>Protacanthopterygii</taxon>
        <taxon>Esociformes</taxon>
        <taxon>Umbridae</taxon>
        <taxon>Umbra</taxon>
    </lineage>
</organism>
<evidence type="ECO:0000313" key="2">
    <source>
        <dbReference type="EMBL" id="KAL0979898.1"/>
    </source>
</evidence>
<evidence type="ECO:0000313" key="3">
    <source>
        <dbReference type="Proteomes" id="UP001557470"/>
    </source>
</evidence>